<comment type="subcellular location">
    <subcellularLocation>
        <location evidence="8">Endomembrane system</location>
        <topology evidence="8">Single-pass membrane protein</topology>
    </subcellularLocation>
    <subcellularLocation>
        <location evidence="1">Membrane</location>
        <topology evidence="1">Single-pass type II membrane protein</topology>
    </subcellularLocation>
</comment>
<keyword evidence="5" id="KW-0735">Signal-anchor</keyword>
<reference evidence="10 11" key="1">
    <citation type="journal article" date="2020" name="bioRxiv">
        <title>Metabolic contributions of an alphaproteobacterial endosymbiont in the apicomplexan Cardiosporidium cionae.</title>
        <authorList>
            <person name="Hunter E.S."/>
            <person name="Paight C.J."/>
            <person name="Lane C.E."/>
        </authorList>
    </citation>
    <scope>NUCLEOTIDE SEQUENCE [LARGE SCALE GENOMIC DNA]</scope>
    <source>
        <strain evidence="10">ESH_2018</strain>
    </source>
</reference>
<gene>
    <name evidence="10" type="ORF">IE077_004236</name>
</gene>
<evidence type="ECO:0000256" key="2">
    <source>
        <dbReference type="ARBA" id="ARBA00022676"/>
    </source>
</evidence>
<keyword evidence="7" id="KW-0472">Membrane</keyword>
<evidence type="ECO:0000256" key="1">
    <source>
        <dbReference type="ARBA" id="ARBA00004606"/>
    </source>
</evidence>
<evidence type="ECO:0000313" key="10">
    <source>
        <dbReference type="EMBL" id="KAF8821995.1"/>
    </source>
</evidence>
<sequence>MVFPREEIVMPMETLPAQVEKSESFNIHRNEEEMAFPILRHKTMFLIANEPSIDTNLVFSLLKQLLEPPLSVSSQHMELMDFLLQHEETRDAFLILPWLLKFEAFLQEQTLFEWIFLCSAVTRLSPIRLEKVLSMFSGSSSILMLGKAMSDKLPVVPHSYFWESSFKYPFLHSGVAISSKLVIKLAKILKVSQEFYEGKIFLEPFHEMAKVIYTSLGVITTDVPEFCSSQAPLGKSDTIDALRSAEKCATWTATVDLPSRNFILDTYMNEQRYCGKSSSDQSLVASFSEKQCKQRAAFRPSDLVIAIKTTAKHHADRCGQISQLWASPSLLAKAVNDFGYPIEEEIELIFMSDMIDPQFNTRDLQVPPDKSGLCQKFYAIMKAFYDDYPEKLFLFIADDDTLVNVENLLRLLSATFQRKLLALQAYESLSQVEKETIAKGELQEIVGHSIRPHNSSWRMLTEGHLSPLYMGERYYFTSAGKFNYDYITSGGGTIFDRAAIELILQCEVCVCPKNTWIDDMTVGLWMSMLNVPALHYPGFHQFPPDQYSDNLLETFPPVTFHKLKESFSETRTIFNKFLLGPEESEKYNSNGKKTVEDGDVKHSSTLEVYTEL</sequence>
<feature type="domain" description="Fringe-like glycosyltransferase" evidence="9">
    <location>
        <begin position="300"/>
        <end position="414"/>
    </location>
</feature>
<evidence type="ECO:0000259" key="9">
    <source>
        <dbReference type="Pfam" id="PF02434"/>
    </source>
</evidence>
<evidence type="ECO:0000256" key="3">
    <source>
        <dbReference type="ARBA" id="ARBA00022679"/>
    </source>
</evidence>
<evidence type="ECO:0000256" key="7">
    <source>
        <dbReference type="ARBA" id="ARBA00023136"/>
    </source>
</evidence>
<evidence type="ECO:0000256" key="8">
    <source>
        <dbReference type="ARBA" id="ARBA00037847"/>
    </source>
</evidence>
<evidence type="ECO:0000313" key="11">
    <source>
        <dbReference type="Proteomes" id="UP000823046"/>
    </source>
</evidence>
<dbReference type="PANTHER" id="PTHR10811">
    <property type="entry name" value="FRINGE-RELATED"/>
    <property type="match status" value="1"/>
</dbReference>
<accession>A0ABQ7JEC0</accession>
<proteinExistence type="predicted"/>
<keyword evidence="2" id="KW-0328">Glycosyltransferase</keyword>
<dbReference type="Proteomes" id="UP000823046">
    <property type="component" value="Unassembled WGS sequence"/>
</dbReference>
<dbReference type="Gene3D" id="3.90.550.50">
    <property type="match status" value="3"/>
</dbReference>
<dbReference type="EMBL" id="JADAQX010000100">
    <property type="protein sequence ID" value="KAF8821995.1"/>
    <property type="molecule type" value="Genomic_DNA"/>
</dbReference>
<dbReference type="InterPro" id="IPR003378">
    <property type="entry name" value="Fringe-like_glycosylTrfase"/>
</dbReference>
<keyword evidence="3" id="KW-0808">Transferase</keyword>
<feature type="domain" description="Fringe-like glycosyltransferase" evidence="9">
    <location>
        <begin position="469"/>
        <end position="565"/>
    </location>
</feature>
<evidence type="ECO:0000256" key="6">
    <source>
        <dbReference type="ARBA" id="ARBA00022989"/>
    </source>
</evidence>
<dbReference type="Pfam" id="PF02434">
    <property type="entry name" value="Fringe"/>
    <property type="match status" value="2"/>
</dbReference>
<keyword evidence="11" id="KW-1185">Reference proteome</keyword>
<keyword evidence="4" id="KW-0812">Transmembrane</keyword>
<comment type="caution">
    <text evidence="10">The sequence shown here is derived from an EMBL/GenBank/DDBJ whole genome shotgun (WGS) entry which is preliminary data.</text>
</comment>
<protein>
    <recommendedName>
        <fullName evidence="9">Fringe-like glycosyltransferase domain-containing protein</fullName>
    </recommendedName>
</protein>
<keyword evidence="6" id="KW-1133">Transmembrane helix</keyword>
<evidence type="ECO:0000256" key="5">
    <source>
        <dbReference type="ARBA" id="ARBA00022968"/>
    </source>
</evidence>
<name>A0ABQ7JEC0_9APIC</name>
<organism evidence="10 11">
    <name type="scientific">Cardiosporidium cionae</name>
    <dbReference type="NCBI Taxonomy" id="476202"/>
    <lineage>
        <taxon>Eukaryota</taxon>
        <taxon>Sar</taxon>
        <taxon>Alveolata</taxon>
        <taxon>Apicomplexa</taxon>
        <taxon>Aconoidasida</taxon>
        <taxon>Nephromycida</taxon>
        <taxon>Cardiosporidium</taxon>
    </lineage>
</organism>
<evidence type="ECO:0000256" key="4">
    <source>
        <dbReference type="ARBA" id="ARBA00022692"/>
    </source>
</evidence>